<dbReference type="SUPFAM" id="SSF55073">
    <property type="entry name" value="Nucleotide cyclase"/>
    <property type="match status" value="1"/>
</dbReference>
<dbReference type="NCBIfam" id="TIGR00254">
    <property type="entry name" value="GGDEF"/>
    <property type="match status" value="1"/>
</dbReference>
<dbReference type="CDD" id="cd01949">
    <property type="entry name" value="GGDEF"/>
    <property type="match status" value="1"/>
</dbReference>
<dbReference type="Pfam" id="PF00990">
    <property type="entry name" value="GGDEF"/>
    <property type="match status" value="1"/>
</dbReference>
<organism evidence="2 3">
    <name type="scientific">Paracoccus salipaludis</name>
    <dbReference type="NCBI Taxonomy" id="2032623"/>
    <lineage>
        <taxon>Bacteria</taxon>
        <taxon>Pseudomonadati</taxon>
        <taxon>Pseudomonadota</taxon>
        <taxon>Alphaproteobacteria</taxon>
        <taxon>Rhodobacterales</taxon>
        <taxon>Paracoccaceae</taxon>
        <taxon>Paracoccus</taxon>
    </lineage>
</organism>
<gene>
    <name evidence="2" type="ORF">CK240_11760</name>
</gene>
<sequence length="324" mass="34750">MTLAEAALALMPMHLHVDAAGQILSAGPTLRRLVGDAATFEAAFEVVGQTPTGPLLRLAHAERVFLRTRTQPAQILRGRAIGLPDGGLVLNLGLGIGLVEAIRGFDLTDRDFAPADLAMEFLFLHEANSAMTQELSRANRRLEDARSRAEAEAFTDPLTGLYNRRGLHLSFEALRQGTLHAVPQHFALVVMDLDHFKALNDSRGHAAGDAMLRHVADGLQAITRGIDTLSRTGGDEFVLLLPGLCDPAALEAMGRRIIAQVERPVEIAGEICRVSASLGVAISSRYAGVDWDRMEAEADAALYAAKYAGRGCTRIAGGEEREGS</sequence>
<dbReference type="RefSeq" id="WP_095640543.1">
    <property type="nucleotide sequence ID" value="NZ_NSJZ01000010.1"/>
</dbReference>
<dbReference type="PANTHER" id="PTHR46663:SF4">
    <property type="entry name" value="DIGUANYLATE CYCLASE DGCT-RELATED"/>
    <property type="match status" value="1"/>
</dbReference>
<dbReference type="PANTHER" id="PTHR46663">
    <property type="entry name" value="DIGUANYLATE CYCLASE DGCT-RELATED"/>
    <property type="match status" value="1"/>
</dbReference>
<dbReference type="InterPro" id="IPR029787">
    <property type="entry name" value="Nucleotide_cyclase"/>
</dbReference>
<reference evidence="2 3" key="1">
    <citation type="submission" date="2017-09" db="EMBL/GenBank/DDBJ databases">
        <title>Paracoccus alkalisoli sp. nov., isolated from saline alkaline soil.</title>
        <authorList>
            <person name="Dong X."/>
            <person name="Zhang G."/>
        </authorList>
    </citation>
    <scope>NUCLEOTIDE SEQUENCE [LARGE SCALE GENOMIC DNA]</scope>
    <source>
        <strain evidence="2 3">WN007</strain>
    </source>
</reference>
<proteinExistence type="predicted"/>
<feature type="domain" description="GGDEF" evidence="1">
    <location>
        <begin position="184"/>
        <end position="318"/>
    </location>
</feature>
<dbReference type="InterPro" id="IPR043128">
    <property type="entry name" value="Rev_trsase/Diguanyl_cyclase"/>
</dbReference>
<dbReference type="InterPro" id="IPR000160">
    <property type="entry name" value="GGDEF_dom"/>
</dbReference>
<evidence type="ECO:0000313" key="3">
    <source>
        <dbReference type="Proteomes" id="UP000218023"/>
    </source>
</evidence>
<name>A0A2A2GIM7_9RHOB</name>
<dbReference type="Gene3D" id="3.30.70.270">
    <property type="match status" value="1"/>
</dbReference>
<dbReference type="EMBL" id="NSJZ01000010">
    <property type="protein sequence ID" value="PAU96753.1"/>
    <property type="molecule type" value="Genomic_DNA"/>
</dbReference>
<evidence type="ECO:0000313" key="2">
    <source>
        <dbReference type="EMBL" id="PAU96753.1"/>
    </source>
</evidence>
<dbReference type="SMART" id="SM00267">
    <property type="entry name" value="GGDEF"/>
    <property type="match status" value="1"/>
</dbReference>
<dbReference type="AlphaFoldDB" id="A0A2A2GIM7"/>
<protein>
    <submittedName>
        <fullName evidence="2">GGDEF domain-containing protein</fullName>
    </submittedName>
</protein>
<dbReference type="PROSITE" id="PS50887">
    <property type="entry name" value="GGDEF"/>
    <property type="match status" value="1"/>
</dbReference>
<comment type="caution">
    <text evidence="2">The sequence shown here is derived from an EMBL/GenBank/DDBJ whole genome shotgun (WGS) entry which is preliminary data.</text>
</comment>
<accession>A0A2A2GIM7</accession>
<dbReference type="InterPro" id="IPR052163">
    <property type="entry name" value="DGC-Regulatory_Protein"/>
</dbReference>
<evidence type="ECO:0000259" key="1">
    <source>
        <dbReference type="PROSITE" id="PS50887"/>
    </source>
</evidence>
<dbReference type="OrthoDB" id="9812260at2"/>
<dbReference type="Proteomes" id="UP000218023">
    <property type="component" value="Unassembled WGS sequence"/>
</dbReference>
<keyword evidence="3" id="KW-1185">Reference proteome</keyword>